<dbReference type="Proteomes" id="UP001164042">
    <property type="component" value="Chromosome"/>
</dbReference>
<dbReference type="RefSeq" id="WP_264308155.1">
    <property type="nucleotide sequence ID" value="NZ_CP109635.1"/>
</dbReference>
<evidence type="ECO:0000313" key="1">
    <source>
        <dbReference type="EMBL" id="UYT10302.1"/>
    </source>
</evidence>
<sequence length="61" mass="6845">MRNSRKNIEKKLLNFNAYPTGALPLPKAVLISTEKARTKNMDNKVTVQKVKTEDSLMAQGI</sequence>
<organism evidence="1 2">
    <name type="scientific">Lactococcus garvieae</name>
    <dbReference type="NCBI Taxonomy" id="1363"/>
    <lineage>
        <taxon>Bacteria</taxon>
        <taxon>Bacillati</taxon>
        <taxon>Bacillota</taxon>
        <taxon>Bacilli</taxon>
        <taxon>Lactobacillales</taxon>
        <taxon>Streptococcaceae</taxon>
        <taxon>Lactococcus</taxon>
    </lineage>
</organism>
<accession>A0AA46YRA5</accession>
<evidence type="ECO:0000313" key="2">
    <source>
        <dbReference type="Proteomes" id="UP001164042"/>
    </source>
</evidence>
<protein>
    <submittedName>
        <fullName evidence="1">Uncharacterized protein</fullName>
    </submittedName>
</protein>
<proteinExistence type="predicted"/>
<dbReference type="AlphaFoldDB" id="A0AA46YRA5"/>
<reference evidence="1" key="1">
    <citation type="submission" date="2022-10" db="EMBL/GenBank/DDBJ databases">
        <title>Genome assembly of Lactococcus garvieae isolates from cricket gut.</title>
        <authorList>
            <person name="Luecke A.R."/>
            <person name="Brown A.M.V."/>
            <person name="Wakeman C.A."/>
        </authorList>
    </citation>
    <scope>NUCLEOTIDE SEQUENCE</scope>
    <source>
        <strain evidence="1">Alexii-11_2</strain>
    </source>
</reference>
<gene>
    <name evidence="1" type="ORF">OF801_10220</name>
</gene>
<dbReference type="EMBL" id="CP109635">
    <property type="protein sequence ID" value="UYT10302.1"/>
    <property type="molecule type" value="Genomic_DNA"/>
</dbReference>
<name>A0AA46YRA5_9LACT</name>